<evidence type="ECO:0000313" key="1">
    <source>
        <dbReference type="EMBL" id="AAL68845.1"/>
    </source>
</evidence>
<proteinExistence type="predicted"/>
<reference evidence="1" key="1">
    <citation type="submission" date="2002-01" db="EMBL/GenBank/DDBJ databases">
        <authorList>
            <person name="Park Y.-J."/>
            <person name="Ramakrishna W."/>
            <person name="SanMiguel P."/>
            <person name="Emberton J."/>
            <person name="Bennetzen J."/>
        </authorList>
    </citation>
    <scope>NUCLEOTIDE SEQUENCE</scope>
</reference>
<reference evidence="1" key="2">
    <citation type="submission" date="2002-01" db="EMBL/GenBank/DDBJ databases">
        <authorList>
            <person name="Llaca V."/>
            <person name="Young S."/>
            <person name="Kovchok S."/>
            <person name="Messing J."/>
        </authorList>
    </citation>
    <scope>NUCLEOTIDE SEQUENCE</scope>
</reference>
<organism evidence="1">
    <name type="scientific">Sorghum bicolor</name>
    <name type="common">Sorghum</name>
    <name type="synonym">Sorghum vulgare</name>
    <dbReference type="NCBI Taxonomy" id="4558"/>
    <lineage>
        <taxon>Eukaryota</taxon>
        <taxon>Viridiplantae</taxon>
        <taxon>Streptophyta</taxon>
        <taxon>Embryophyta</taxon>
        <taxon>Tracheophyta</taxon>
        <taxon>Spermatophyta</taxon>
        <taxon>Magnoliopsida</taxon>
        <taxon>Liliopsida</taxon>
        <taxon>Poales</taxon>
        <taxon>Poaceae</taxon>
        <taxon>PACMAD clade</taxon>
        <taxon>Panicoideae</taxon>
        <taxon>Andropogonodae</taxon>
        <taxon>Andropogoneae</taxon>
        <taxon>Sorghinae</taxon>
        <taxon>Sorghum</taxon>
    </lineage>
</organism>
<accession>Q8W0U6</accession>
<sequence>MDGGSGLNILYAETLALMGISKSRLRNDTAPFHGVVPGHRAHPLGQIDLSVCFGTPDNFRREVLTFDVVGFPGTYHAILGRPCYAKFMAVPNYTYLKLKMPGPKGIITVSTTSQHAYQCDVECIEQAEALAESLAILTSLDDCDQDVPDPKRHAGSFEPAEETKLVFLDPRTSEGRALRISSSLDPK</sequence>
<dbReference type="AlphaFoldDB" id="Q8W0U6"/>
<dbReference type="EMBL" id="AF466199">
    <property type="protein sequence ID" value="AAL68845.1"/>
    <property type="molecule type" value="Genomic_DNA"/>
</dbReference>
<reference evidence="1" key="4">
    <citation type="journal article" date="2004" name="Genome Res.">
        <title>Gene loss and movement in the maize genome.</title>
        <authorList>
            <person name="Lai J."/>
            <person name="Ma J."/>
            <person name="Swigonova Z."/>
            <person name="Ramakrishna W."/>
            <person name="Linton E."/>
            <person name="Llaca V."/>
            <person name="Tanyolac B."/>
            <person name="Park Y.J."/>
            <person name="Jeong O.Y."/>
            <person name="Bennetzen J.L."/>
            <person name="Messing J."/>
        </authorList>
    </citation>
    <scope>NUCLEOTIDE SEQUENCE</scope>
</reference>
<gene>
    <name evidence="1" type="primary">SB35P03.10</name>
</gene>
<name>Q8W0U6_SORBI</name>
<reference evidence="1" key="3">
    <citation type="journal article" date="2004" name="Genome Res.">
        <title>Close split of sorghum and maize genome progenitors.</title>
        <authorList>
            <person name="Swigonova Z."/>
            <person name="Lai J."/>
            <person name="Ma J."/>
            <person name="Ramakrishna W."/>
            <person name="Llaca V."/>
            <person name="Bennetzen J.L."/>
            <person name="Messing J."/>
        </authorList>
    </citation>
    <scope>NUCLEOTIDE SEQUENCE</scope>
</reference>
<protein>
    <submittedName>
        <fullName evidence="1">Putative GAG-POL</fullName>
    </submittedName>
</protein>